<dbReference type="Pfam" id="PF00356">
    <property type="entry name" value="LacI"/>
    <property type="match status" value="1"/>
</dbReference>
<dbReference type="InterPro" id="IPR001761">
    <property type="entry name" value="Peripla_BP/Lac1_sug-bd_dom"/>
</dbReference>
<gene>
    <name evidence="5" type="ORF">LX64_02472</name>
</gene>
<dbReference type="PROSITE" id="PS50932">
    <property type="entry name" value="HTH_LACI_2"/>
    <property type="match status" value="1"/>
</dbReference>
<dbReference type="Pfam" id="PF00532">
    <property type="entry name" value="Peripla_BP_1"/>
    <property type="match status" value="1"/>
</dbReference>
<sequence length="344" mass="38524">MKFEVVTIKDIAKALNLSTSTVSRALRGSYEISPETKKLVLEYAERMNYRPNPIALSLKEQRSRAIGVVVSEIANNFFSQAIAGIESIAYNRGYHVIITQSHESKERELVNIQHLVSRSVDGLLISLSSETSDLSYLQQLYEKGFPVVLFDRISNQIDTHKVTADNYMGAFHATEHLIYQGFKRIAHITSSTHLSITRERLQGYKDALAKHHIAVNENLIKYCNHGGMMIDEVEVAVEDLFRPKIKPDAIFTAGDRLSTICLGIIKQKQGAIRKAGFIGFTNTNLADLFSPPVSVVRQPAFEIGQSATELLTSMIESKRPVTTFETKVLPTNLIIRESSLQQQD</sequence>
<protein>
    <submittedName>
        <fullName evidence="5">LacI family transcriptional regulator</fullName>
    </submittedName>
</protein>
<dbReference type="SUPFAM" id="SSF53822">
    <property type="entry name" value="Periplasmic binding protein-like I"/>
    <property type="match status" value="1"/>
</dbReference>
<accession>A0A327QN55</accession>
<keyword evidence="6" id="KW-1185">Reference proteome</keyword>
<dbReference type="Proteomes" id="UP000249547">
    <property type="component" value="Unassembled WGS sequence"/>
</dbReference>
<dbReference type="InterPro" id="IPR000843">
    <property type="entry name" value="HTH_LacI"/>
</dbReference>
<dbReference type="CDD" id="cd06267">
    <property type="entry name" value="PBP1_LacI_sugar_binding-like"/>
    <property type="match status" value="1"/>
</dbReference>
<dbReference type="CDD" id="cd01392">
    <property type="entry name" value="HTH_LacI"/>
    <property type="match status" value="1"/>
</dbReference>
<evidence type="ECO:0000313" key="6">
    <source>
        <dbReference type="Proteomes" id="UP000249547"/>
    </source>
</evidence>
<evidence type="ECO:0000256" key="2">
    <source>
        <dbReference type="ARBA" id="ARBA00023125"/>
    </source>
</evidence>
<comment type="caution">
    <text evidence="5">The sequence shown here is derived from an EMBL/GenBank/DDBJ whole genome shotgun (WGS) entry which is preliminary data.</text>
</comment>
<reference evidence="5 6" key="1">
    <citation type="submission" date="2018-06" db="EMBL/GenBank/DDBJ databases">
        <title>Genomic Encyclopedia of Archaeal and Bacterial Type Strains, Phase II (KMG-II): from individual species to whole genera.</title>
        <authorList>
            <person name="Goeker M."/>
        </authorList>
    </citation>
    <scope>NUCLEOTIDE SEQUENCE [LARGE SCALE GENOMIC DNA]</scope>
    <source>
        <strain evidence="5 6">DSM 23857</strain>
    </source>
</reference>
<keyword evidence="1" id="KW-0805">Transcription regulation</keyword>
<dbReference type="PANTHER" id="PTHR30146:SF109">
    <property type="entry name" value="HTH-TYPE TRANSCRIPTIONAL REGULATOR GALS"/>
    <property type="match status" value="1"/>
</dbReference>
<dbReference type="EMBL" id="QLLL01000004">
    <property type="protein sequence ID" value="RAJ05315.1"/>
    <property type="molecule type" value="Genomic_DNA"/>
</dbReference>
<dbReference type="GO" id="GO:0000976">
    <property type="term" value="F:transcription cis-regulatory region binding"/>
    <property type="evidence" value="ECO:0007669"/>
    <property type="project" value="TreeGrafter"/>
</dbReference>
<evidence type="ECO:0000256" key="3">
    <source>
        <dbReference type="ARBA" id="ARBA00023163"/>
    </source>
</evidence>
<dbReference type="RefSeq" id="WP_111597919.1">
    <property type="nucleotide sequence ID" value="NZ_QLLL01000004.1"/>
</dbReference>
<dbReference type="GO" id="GO:0003700">
    <property type="term" value="F:DNA-binding transcription factor activity"/>
    <property type="evidence" value="ECO:0007669"/>
    <property type="project" value="TreeGrafter"/>
</dbReference>
<dbReference type="InterPro" id="IPR028082">
    <property type="entry name" value="Peripla_BP_I"/>
</dbReference>
<keyword evidence="3" id="KW-0804">Transcription</keyword>
<dbReference type="OrthoDB" id="667031at2"/>
<evidence type="ECO:0000259" key="4">
    <source>
        <dbReference type="PROSITE" id="PS50932"/>
    </source>
</evidence>
<dbReference type="InterPro" id="IPR010982">
    <property type="entry name" value="Lambda_DNA-bd_dom_sf"/>
</dbReference>
<feature type="domain" description="HTH lacI-type" evidence="4">
    <location>
        <begin position="6"/>
        <end position="60"/>
    </location>
</feature>
<dbReference type="SUPFAM" id="SSF47413">
    <property type="entry name" value="lambda repressor-like DNA-binding domains"/>
    <property type="match status" value="1"/>
</dbReference>
<proteinExistence type="predicted"/>
<dbReference type="Gene3D" id="1.10.260.40">
    <property type="entry name" value="lambda repressor-like DNA-binding domains"/>
    <property type="match status" value="1"/>
</dbReference>
<name>A0A327QN55_9BACT</name>
<dbReference type="Gene3D" id="3.40.50.2300">
    <property type="match status" value="2"/>
</dbReference>
<dbReference type="PANTHER" id="PTHR30146">
    <property type="entry name" value="LACI-RELATED TRANSCRIPTIONAL REPRESSOR"/>
    <property type="match status" value="1"/>
</dbReference>
<evidence type="ECO:0000313" key="5">
    <source>
        <dbReference type="EMBL" id="RAJ05315.1"/>
    </source>
</evidence>
<organism evidence="5 6">
    <name type="scientific">Chitinophaga skermanii</name>
    <dbReference type="NCBI Taxonomy" id="331697"/>
    <lineage>
        <taxon>Bacteria</taxon>
        <taxon>Pseudomonadati</taxon>
        <taxon>Bacteroidota</taxon>
        <taxon>Chitinophagia</taxon>
        <taxon>Chitinophagales</taxon>
        <taxon>Chitinophagaceae</taxon>
        <taxon>Chitinophaga</taxon>
    </lineage>
</organism>
<dbReference type="AlphaFoldDB" id="A0A327QN55"/>
<evidence type="ECO:0000256" key="1">
    <source>
        <dbReference type="ARBA" id="ARBA00023015"/>
    </source>
</evidence>
<dbReference type="SMART" id="SM00354">
    <property type="entry name" value="HTH_LACI"/>
    <property type="match status" value="1"/>
</dbReference>
<keyword evidence="2" id="KW-0238">DNA-binding</keyword>